<name>A0A6J4S7H5_9ACTN</name>
<dbReference type="Gene3D" id="2.60.120.260">
    <property type="entry name" value="Galactose-binding domain-like"/>
    <property type="match status" value="1"/>
</dbReference>
<dbReference type="Gene3D" id="2.60.40.2700">
    <property type="match status" value="2"/>
</dbReference>
<protein>
    <recommendedName>
        <fullName evidence="2">F5/8 type C domain-containing protein</fullName>
    </recommendedName>
</protein>
<feature type="signal peptide" evidence="1">
    <location>
        <begin position="1"/>
        <end position="24"/>
    </location>
</feature>
<feature type="chain" id="PRO_5026985168" description="F5/8 type C domain-containing protein" evidence="1">
    <location>
        <begin position="25"/>
        <end position="447"/>
    </location>
</feature>
<gene>
    <name evidence="3" type="ORF">AVDCRST_MAG85-1075</name>
</gene>
<keyword evidence="1" id="KW-0732">Signal</keyword>
<dbReference type="SUPFAM" id="SSF49785">
    <property type="entry name" value="Galactose-binding domain-like"/>
    <property type="match status" value="1"/>
</dbReference>
<evidence type="ECO:0000256" key="1">
    <source>
        <dbReference type="SAM" id="SignalP"/>
    </source>
</evidence>
<reference evidence="3" key="1">
    <citation type="submission" date="2020-02" db="EMBL/GenBank/DDBJ databases">
        <authorList>
            <person name="Meier V. D."/>
        </authorList>
    </citation>
    <scope>NUCLEOTIDE SEQUENCE</scope>
    <source>
        <strain evidence="3">AVDCRST_MAG85</strain>
    </source>
</reference>
<feature type="domain" description="F5/8 type C" evidence="2">
    <location>
        <begin position="311"/>
        <end position="447"/>
    </location>
</feature>
<organism evidence="3">
    <name type="scientific">uncultured Solirubrobacteraceae bacterium</name>
    <dbReference type="NCBI Taxonomy" id="1162706"/>
    <lineage>
        <taxon>Bacteria</taxon>
        <taxon>Bacillati</taxon>
        <taxon>Actinomycetota</taxon>
        <taxon>Thermoleophilia</taxon>
        <taxon>Solirubrobacterales</taxon>
        <taxon>Solirubrobacteraceae</taxon>
        <taxon>environmental samples</taxon>
    </lineage>
</organism>
<dbReference type="InterPro" id="IPR000421">
    <property type="entry name" value="FA58C"/>
</dbReference>
<sequence>MKGGELRALLPLVVVLLMPQTADAAFTARTTATATFRAAESFGARNVVPPSIVGEAFVGEPLTATPGAWDPADARVTITWELEIAGEFQPVATGNAFTPTLIAGWKWLRVVASAGATSVASAPVLVDVPELPKNVTLPEVVGTMSLGATITATEGAWENRPTSLTGEWQRCAGRTDVCAMFLPAPASHTVTTSDIGYALRRRITASNAIGATDAFSAATAPLAPSMRTPSVLREPAFTGTQLRGTFATWWQNSSLSGSSRVSWWRCPGPEDLECVQRGTLSGSSYLTVAGDFGYYIRRRESLAQNGVEGTTTSNAVGPIEMLPPRLAATVTTSVAGAPGVSAAADGSTTTVWSTLAAQRSGDWVRLDFGSVRSLAAYELTARRFAGFVCEVSADGLSWEPIAADPETTTSGPGTALSPRPQARFLRLRLTADGADGWSLNDIRVWGS</sequence>
<dbReference type="InterPro" id="IPR008979">
    <property type="entry name" value="Galactose-bd-like_sf"/>
</dbReference>
<dbReference type="PROSITE" id="PS50022">
    <property type="entry name" value="FA58C_3"/>
    <property type="match status" value="1"/>
</dbReference>
<dbReference type="Pfam" id="PF00754">
    <property type="entry name" value="F5_F8_type_C"/>
    <property type="match status" value="1"/>
</dbReference>
<accession>A0A6J4S7H5</accession>
<dbReference type="AlphaFoldDB" id="A0A6J4S7H5"/>
<evidence type="ECO:0000313" key="3">
    <source>
        <dbReference type="EMBL" id="CAA9488202.1"/>
    </source>
</evidence>
<dbReference type="EMBL" id="CADCVT010000119">
    <property type="protein sequence ID" value="CAA9488202.1"/>
    <property type="molecule type" value="Genomic_DNA"/>
</dbReference>
<evidence type="ECO:0000259" key="2">
    <source>
        <dbReference type="PROSITE" id="PS50022"/>
    </source>
</evidence>
<proteinExistence type="predicted"/>